<dbReference type="GO" id="GO:0002161">
    <property type="term" value="F:aminoacyl-tRNA deacylase activity"/>
    <property type="evidence" value="ECO:0007669"/>
    <property type="project" value="InterPro"/>
</dbReference>
<dbReference type="Gene3D" id="3.30.930.10">
    <property type="entry name" value="Bira Bifunctional Protein, Domain 2"/>
    <property type="match status" value="2"/>
</dbReference>
<evidence type="ECO:0000256" key="9">
    <source>
        <dbReference type="ARBA" id="ARBA00047671"/>
    </source>
</evidence>
<dbReference type="AlphaFoldDB" id="A0A0R2A5F8"/>
<comment type="subunit">
    <text evidence="2 10">Homodimer.</text>
</comment>
<dbReference type="InterPro" id="IPR044140">
    <property type="entry name" value="ProRS_anticodon_short"/>
</dbReference>
<dbReference type="InterPro" id="IPR023717">
    <property type="entry name" value="Pro-tRNA-Synthase_IIa_type1"/>
</dbReference>
<dbReference type="FunFam" id="3.40.50.800:FF:000011">
    <property type="entry name" value="Proline--tRNA ligase"/>
    <property type="match status" value="1"/>
</dbReference>
<evidence type="ECO:0000256" key="1">
    <source>
        <dbReference type="ARBA" id="ARBA00004496"/>
    </source>
</evidence>
<keyword evidence="4 10" id="KW-0436">Ligase</keyword>
<dbReference type="STRING" id="1423813.FC26_GL002030"/>
<dbReference type="InterPro" id="IPR036754">
    <property type="entry name" value="YbaK/aa-tRNA-synt-asso_dom_sf"/>
</dbReference>
<reference evidence="12 13" key="1">
    <citation type="journal article" date="2015" name="Genome Announc.">
        <title>Expanding the biotechnology potential of lactobacilli through comparative genomics of 213 strains and associated genera.</title>
        <authorList>
            <person name="Sun Z."/>
            <person name="Harris H.M."/>
            <person name="McCann A."/>
            <person name="Guo C."/>
            <person name="Argimon S."/>
            <person name="Zhang W."/>
            <person name="Yang X."/>
            <person name="Jeffery I.B."/>
            <person name="Cooney J.C."/>
            <person name="Kagawa T.F."/>
            <person name="Liu W."/>
            <person name="Song Y."/>
            <person name="Salvetti E."/>
            <person name="Wrobel A."/>
            <person name="Rasinkangas P."/>
            <person name="Parkhill J."/>
            <person name="Rea M.C."/>
            <person name="O'Sullivan O."/>
            <person name="Ritari J."/>
            <person name="Douillard F.P."/>
            <person name="Paul Ross R."/>
            <person name="Yang R."/>
            <person name="Briner A.E."/>
            <person name="Felis G.E."/>
            <person name="de Vos W.M."/>
            <person name="Barrangou R."/>
            <person name="Klaenhammer T.R."/>
            <person name="Caufield P.W."/>
            <person name="Cui Y."/>
            <person name="Zhang H."/>
            <person name="O'Toole P.W."/>
        </authorList>
    </citation>
    <scope>NUCLEOTIDE SEQUENCE [LARGE SCALE GENOMIC DNA]</scope>
    <source>
        <strain evidence="12 13">DSM 20634</strain>
    </source>
</reference>
<dbReference type="CDD" id="cd00779">
    <property type="entry name" value="ProRS_core_prok"/>
    <property type="match status" value="1"/>
</dbReference>
<evidence type="ECO:0000256" key="3">
    <source>
        <dbReference type="ARBA" id="ARBA00022490"/>
    </source>
</evidence>
<dbReference type="RefSeq" id="WP_057777155.1">
    <property type="nucleotide sequence ID" value="NZ_AYYY01000005.1"/>
</dbReference>
<evidence type="ECO:0000259" key="11">
    <source>
        <dbReference type="PROSITE" id="PS50862"/>
    </source>
</evidence>
<comment type="domain">
    <text evidence="10">Consists of three domains: the N-terminal catalytic domain, the editing domain and the C-terminal anticodon-binding domain.</text>
</comment>
<dbReference type="GO" id="GO:0006433">
    <property type="term" value="P:prolyl-tRNA aminoacylation"/>
    <property type="evidence" value="ECO:0007669"/>
    <property type="project" value="UniProtKB-UniRule"/>
</dbReference>
<dbReference type="PANTHER" id="PTHR42753:SF2">
    <property type="entry name" value="PROLINE--TRNA LIGASE"/>
    <property type="match status" value="1"/>
</dbReference>
<dbReference type="InterPro" id="IPR004500">
    <property type="entry name" value="Pro-tRNA-synth_IIa_bac-type"/>
</dbReference>
<dbReference type="NCBIfam" id="NF006625">
    <property type="entry name" value="PRK09194.1"/>
    <property type="match status" value="1"/>
</dbReference>
<dbReference type="InterPro" id="IPR050062">
    <property type="entry name" value="Pro-tRNA_synthetase"/>
</dbReference>
<dbReference type="Proteomes" id="UP000051733">
    <property type="component" value="Unassembled WGS sequence"/>
</dbReference>
<comment type="caution">
    <text evidence="12">The sequence shown here is derived from an EMBL/GenBank/DDBJ whole genome shotgun (WGS) entry which is preliminary data.</text>
</comment>
<keyword evidence="13" id="KW-1185">Reference proteome</keyword>
<dbReference type="CDD" id="cd00861">
    <property type="entry name" value="ProRS_anticodon_short"/>
    <property type="match status" value="1"/>
</dbReference>
<evidence type="ECO:0000256" key="7">
    <source>
        <dbReference type="ARBA" id="ARBA00022917"/>
    </source>
</evidence>
<dbReference type="OrthoDB" id="9809052at2"/>
<keyword evidence="8 10" id="KW-0030">Aminoacyl-tRNA synthetase</keyword>
<evidence type="ECO:0000256" key="5">
    <source>
        <dbReference type="ARBA" id="ARBA00022741"/>
    </source>
</evidence>
<comment type="catalytic activity">
    <reaction evidence="9 10">
        <text>tRNA(Pro) + L-proline + ATP = L-prolyl-tRNA(Pro) + AMP + diphosphate</text>
        <dbReference type="Rhea" id="RHEA:14305"/>
        <dbReference type="Rhea" id="RHEA-COMP:9700"/>
        <dbReference type="Rhea" id="RHEA-COMP:9702"/>
        <dbReference type="ChEBI" id="CHEBI:30616"/>
        <dbReference type="ChEBI" id="CHEBI:33019"/>
        <dbReference type="ChEBI" id="CHEBI:60039"/>
        <dbReference type="ChEBI" id="CHEBI:78442"/>
        <dbReference type="ChEBI" id="CHEBI:78532"/>
        <dbReference type="ChEBI" id="CHEBI:456215"/>
        <dbReference type="EC" id="6.1.1.15"/>
    </reaction>
</comment>
<evidence type="ECO:0000313" key="12">
    <source>
        <dbReference type="EMBL" id="KRM62456.1"/>
    </source>
</evidence>
<dbReference type="GO" id="GO:0016740">
    <property type="term" value="F:transferase activity"/>
    <property type="evidence" value="ECO:0007669"/>
    <property type="project" value="UniProtKB-ARBA"/>
</dbReference>
<proteinExistence type="inferred from homology"/>
<organism evidence="12 13">
    <name type="scientific">Paucilactobacillus vaccinostercus DSM 20634</name>
    <dbReference type="NCBI Taxonomy" id="1423813"/>
    <lineage>
        <taxon>Bacteria</taxon>
        <taxon>Bacillati</taxon>
        <taxon>Bacillota</taxon>
        <taxon>Bacilli</taxon>
        <taxon>Lactobacillales</taxon>
        <taxon>Lactobacillaceae</taxon>
        <taxon>Paucilactobacillus</taxon>
    </lineage>
</organism>
<evidence type="ECO:0000256" key="8">
    <source>
        <dbReference type="ARBA" id="ARBA00023146"/>
    </source>
</evidence>
<dbReference type="GO" id="GO:0140096">
    <property type="term" value="F:catalytic activity, acting on a protein"/>
    <property type="evidence" value="ECO:0007669"/>
    <property type="project" value="UniProtKB-ARBA"/>
</dbReference>
<dbReference type="Pfam" id="PF04073">
    <property type="entry name" value="tRNA_edit"/>
    <property type="match status" value="1"/>
</dbReference>
<comment type="function">
    <text evidence="10">Catalyzes the attachment of proline to tRNA(Pro) in a two-step reaction: proline is first activated by ATP to form Pro-AMP and then transferred to the acceptor end of tRNA(Pro). As ProRS can inadvertently accommodate and process non-cognate amino acids such as alanine and cysteine, to avoid such errors it has two additional distinct editing activities against alanine. One activity is designated as 'pretransfer' editing and involves the tRNA(Pro)-independent hydrolysis of activated Ala-AMP. The other activity is designated 'posttransfer' editing and involves deacylation of mischarged Ala-tRNA(Pro). The misacylated Cys-tRNA(Pro) is not edited by ProRS.</text>
</comment>
<dbReference type="EC" id="6.1.1.15" evidence="10"/>
<keyword evidence="3 10" id="KW-0963">Cytoplasm</keyword>
<dbReference type="InterPro" id="IPR033730">
    <property type="entry name" value="ProRS_core_prok"/>
</dbReference>
<name>A0A0R2A5F8_9LACO</name>
<dbReference type="NCBIfam" id="TIGR00409">
    <property type="entry name" value="proS_fam_II"/>
    <property type="match status" value="1"/>
</dbReference>
<comment type="subcellular location">
    <subcellularLocation>
        <location evidence="1 10">Cytoplasm</location>
    </subcellularLocation>
</comment>
<evidence type="ECO:0000313" key="13">
    <source>
        <dbReference type="Proteomes" id="UP000051733"/>
    </source>
</evidence>
<dbReference type="InterPro" id="IPR004154">
    <property type="entry name" value="Anticodon-bd"/>
</dbReference>
<dbReference type="Gene3D" id="3.90.960.10">
    <property type="entry name" value="YbaK/aminoacyl-tRNA synthetase-associated domain"/>
    <property type="match status" value="1"/>
</dbReference>
<dbReference type="Pfam" id="PF03129">
    <property type="entry name" value="HGTP_anticodon"/>
    <property type="match status" value="1"/>
</dbReference>
<dbReference type="GO" id="GO:0004827">
    <property type="term" value="F:proline-tRNA ligase activity"/>
    <property type="evidence" value="ECO:0007669"/>
    <property type="project" value="UniProtKB-UniRule"/>
</dbReference>
<dbReference type="SUPFAM" id="SSF55681">
    <property type="entry name" value="Class II aaRS and biotin synthetases"/>
    <property type="match status" value="1"/>
</dbReference>
<evidence type="ECO:0000256" key="10">
    <source>
        <dbReference type="HAMAP-Rule" id="MF_01569"/>
    </source>
</evidence>
<dbReference type="EMBL" id="AYYY01000005">
    <property type="protein sequence ID" value="KRM62456.1"/>
    <property type="molecule type" value="Genomic_DNA"/>
</dbReference>
<dbReference type="InterPro" id="IPR007214">
    <property type="entry name" value="YbaK/aa-tRNA-synth-assoc-dom"/>
</dbReference>
<sequence>MRQSKILIPTVKEVPSDAEALSHKMMLRAGYIYQVAAGAHAYLPLAYRVVTKVEKIVREELEKIDAAEMVVPAILPAELWKQTGRYETYGDNLFKFSDRHDREFVLGPTHEETFTEIIRDSIKSYKKLPLTLYQIQNKYRDEDRPRYGILRGREFSMMDAYSFSVNQEGLDEAYNNMAVAYNRIFNRIGLKYRTIIADSGAIGGSGSQEFSAIAAVGEDTIAYSDESDYAANLEMATSQFVSHKSHAAPLELEKIETPGVKTVEELAKFLKIETSGVVKTLFYMADEKPVMVLVRGDHEVNEVKVTNYLDADDLEMATPEQTAEILHASFGSLGPVGVGEDVTILADQYVEDMVNVPVGADEDGFHYINANIGRDFRVDQFGDFRLVQEGEMAPDGKGTLKFTRGIEIGHIFKLGTRYSESLNAQVLDENGRRVDVIMGCYGIGMTRLLSAVAEQYADENGLVWPNAIAPYNVHIVPINFKDDAQNKLALSVESNLQEAGLETLLDDRKERAGVKFADSDLIGIPIRVTIGKKAAEGIVEVKIRKTGETIEVREDELVNTIQILLKSDDQKNG</sequence>
<dbReference type="InterPro" id="IPR002314">
    <property type="entry name" value="aa-tRNA-synt_IIb"/>
</dbReference>
<evidence type="ECO:0000256" key="6">
    <source>
        <dbReference type="ARBA" id="ARBA00022840"/>
    </source>
</evidence>
<dbReference type="PATRIC" id="fig|1423813.3.peg.2067"/>
<dbReference type="InterPro" id="IPR006195">
    <property type="entry name" value="aa-tRNA-synth_II"/>
</dbReference>
<dbReference type="PROSITE" id="PS50862">
    <property type="entry name" value="AA_TRNA_LIGASE_II"/>
    <property type="match status" value="1"/>
</dbReference>
<comment type="similarity">
    <text evidence="10">Belongs to the class-II aminoacyl-tRNA synthetase family. ProS type 1 subfamily.</text>
</comment>
<keyword evidence="6 10" id="KW-0067">ATP-binding</keyword>
<evidence type="ECO:0000256" key="4">
    <source>
        <dbReference type="ARBA" id="ARBA00022598"/>
    </source>
</evidence>
<gene>
    <name evidence="10" type="primary">proS</name>
    <name evidence="12" type="ORF">FC26_GL002030</name>
</gene>
<accession>A0A0R2A5F8</accession>
<dbReference type="PRINTS" id="PR01046">
    <property type="entry name" value="TRNASYNTHPRO"/>
</dbReference>
<dbReference type="InterPro" id="IPR002316">
    <property type="entry name" value="Pro-tRNA-ligase_IIa"/>
</dbReference>
<dbReference type="InterPro" id="IPR036621">
    <property type="entry name" value="Anticodon-bd_dom_sf"/>
</dbReference>
<dbReference type="SUPFAM" id="SSF55826">
    <property type="entry name" value="YbaK/ProRS associated domain"/>
    <property type="match status" value="1"/>
</dbReference>
<dbReference type="SUPFAM" id="SSF52954">
    <property type="entry name" value="Class II aaRS ABD-related"/>
    <property type="match status" value="1"/>
</dbReference>
<keyword evidence="5 10" id="KW-0547">Nucleotide-binding</keyword>
<dbReference type="PANTHER" id="PTHR42753">
    <property type="entry name" value="MITOCHONDRIAL RIBOSOME PROTEIN L39/PROLYL-TRNA LIGASE FAMILY MEMBER"/>
    <property type="match status" value="1"/>
</dbReference>
<keyword evidence="7 10" id="KW-0648">Protein biosynthesis</keyword>
<dbReference type="CDD" id="cd04334">
    <property type="entry name" value="ProRS-INS"/>
    <property type="match status" value="1"/>
</dbReference>
<dbReference type="InterPro" id="IPR045864">
    <property type="entry name" value="aa-tRNA-synth_II/BPL/LPL"/>
</dbReference>
<evidence type="ECO:0000256" key="2">
    <source>
        <dbReference type="ARBA" id="ARBA00011738"/>
    </source>
</evidence>
<dbReference type="Pfam" id="PF00587">
    <property type="entry name" value="tRNA-synt_2b"/>
    <property type="match status" value="1"/>
</dbReference>
<dbReference type="Gene3D" id="3.40.50.800">
    <property type="entry name" value="Anticodon-binding domain"/>
    <property type="match status" value="1"/>
</dbReference>
<dbReference type="GO" id="GO:0005829">
    <property type="term" value="C:cytosol"/>
    <property type="evidence" value="ECO:0007669"/>
    <property type="project" value="TreeGrafter"/>
</dbReference>
<feature type="domain" description="Aminoacyl-transfer RNA synthetases class-II family profile" evidence="11">
    <location>
        <begin position="34"/>
        <end position="465"/>
    </location>
</feature>
<dbReference type="GO" id="GO:0005524">
    <property type="term" value="F:ATP binding"/>
    <property type="evidence" value="ECO:0007669"/>
    <property type="project" value="UniProtKB-UniRule"/>
</dbReference>
<protein>
    <recommendedName>
        <fullName evidence="10">Proline--tRNA ligase</fullName>
        <ecNumber evidence="10">6.1.1.15</ecNumber>
    </recommendedName>
    <alternativeName>
        <fullName evidence="10">Prolyl-tRNA synthetase</fullName>
        <shortName evidence="10">ProRS</shortName>
    </alternativeName>
</protein>
<dbReference type="HAMAP" id="MF_01569">
    <property type="entry name" value="Pro_tRNA_synth_type1"/>
    <property type="match status" value="1"/>
</dbReference>